<dbReference type="InterPro" id="IPR016169">
    <property type="entry name" value="FAD-bd_PCMH_sub2"/>
</dbReference>
<dbReference type="InterPro" id="IPR036635">
    <property type="entry name" value="MurB_C_sf"/>
</dbReference>
<sequence>MIDVRENISLKDFTTFHIGGPARFFVEVGTVDQLIEALEYANNRELPIFVMGGGSNLLVSDEGFDGLVIHPKFLGFKIVELENSKARVHVASGENWDFVVRRCVEAGLWGIENLSFVPGDAGGFVMQNVGAYGQQASDVTTSVDVYDIELKAKSYKLKAELGFGYRKSIFNTTHKGRYVILSVDILLSRGKVAYIEYPDVKRYMEEEGIAQPTLAQMREAITAIRTSKGFDPDQRWSAGSFFKNPILTPDQYSRVREKIAIKFGPAKTEQLDELKNKFTRNPQEIKIPAGFLMDTLLHMKGMRVGDAEISDKQVISIYNRGKATAKDVIALYSQVRKLVLDATGITLTHEPEFVGIEEE</sequence>
<evidence type="ECO:0000256" key="5">
    <source>
        <dbReference type="ARBA" id="ARBA00022490"/>
    </source>
</evidence>
<dbReference type="Proteomes" id="UP000179047">
    <property type="component" value="Unassembled WGS sequence"/>
</dbReference>
<evidence type="ECO:0000256" key="15">
    <source>
        <dbReference type="ARBA" id="ARBA00048914"/>
    </source>
</evidence>
<comment type="cofactor">
    <cofactor evidence="1 16">
        <name>FAD</name>
        <dbReference type="ChEBI" id="CHEBI:57692"/>
    </cofactor>
</comment>
<keyword evidence="9 16" id="KW-0521">NADP</keyword>
<keyword evidence="11 16" id="KW-0573">Peptidoglycan synthesis</keyword>
<comment type="subcellular location">
    <subcellularLocation>
        <location evidence="3 16">Cytoplasm</location>
    </subcellularLocation>
</comment>
<dbReference type="GO" id="GO:0005829">
    <property type="term" value="C:cytosol"/>
    <property type="evidence" value="ECO:0007669"/>
    <property type="project" value="TreeGrafter"/>
</dbReference>
<name>A0A1F8GTM5_9BACT</name>
<evidence type="ECO:0000256" key="3">
    <source>
        <dbReference type="ARBA" id="ARBA00004496"/>
    </source>
</evidence>
<dbReference type="AlphaFoldDB" id="A0A1F8GTM5"/>
<keyword evidence="13 16" id="KW-0131">Cell cycle</keyword>
<dbReference type="PROSITE" id="PS51387">
    <property type="entry name" value="FAD_PCMH"/>
    <property type="match status" value="1"/>
</dbReference>
<proteinExistence type="inferred from homology"/>
<dbReference type="PANTHER" id="PTHR21071">
    <property type="entry name" value="UDP-N-ACETYLENOLPYRUVOYLGLUCOSAMINE REDUCTASE"/>
    <property type="match status" value="1"/>
</dbReference>
<dbReference type="Gene3D" id="3.30.43.10">
    <property type="entry name" value="Uridine Diphospho-n-acetylenolpyruvylglucosamine Reductase, domain 2"/>
    <property type="match status" value="1"/>
</dbReference>
<evidence type="ECO:0000256" key="7">
    <source>
        <dbReference type="ARBA" id="ARBA00022630"/>
    </source>
</evidence>
<dbReference type="STRING" id="1802701.A3A33_03310"/>
<feature type="active site" evidence="16">
    <location>
        <position position="350"/>
    </location>
</feature>
<dbReference type="Pfam" id="PF02873">
    <property type="entry name" value="MurB_C"/>
    <property type="match status" value="1"/>
</dbReference>
<evidence type="ECO:0000256" key="9">
    <source>
        <dbReference type="ARBA" id="ARBA00022857"/>
    </source>
</evidence>
<dbReference type="PANTHER" id="PTHR21071:SF4">
    <property type="entry name" value="UDP-N-ACETYLENOLPYRUVOYLGLUCOSAMINE REDUCTASE"/>
    <property type="match status" value="1"/>
</dbReference>
<evidence type="ECO:0000256" key="16">
    <source>
        <dbReference type="HAMAP-Rule" id="MF_00037"/>
    </source>
</evidence>
<evidence type="ECO:0000256" key="4">
    <source>
        <dbReference type="ARBA" id="ARBA00004752"/>
    </source>
</evidence>
<dbReference type="NCBIfam" id="NF010478">
    <property type="entry name" value="PRK13903.1"/>
    <property type="match status" value="1"/>
</dbReference>
<dbReference type="SUPFAM" id="SSF56194">
    <property type="entry name" value="Uridine diphospho-N-Acetylenolpyruvylglucosamine reductase, MurB, C-terminal domain"/>
    <property type="match status" value="1"/>
</dbReference>
<dbReference type="InterPro" id="IPR011601">
    <property type="entry name" value="MurB_C"/>
</dbReference>
<comment type="caution">
    <text evidence="18">The sequence shown here is derived from an EMBL/GenBank/DDBJ whole genome shotgun (WGS) entry which is preliminary data.</text>
</comment>
<dbReference type="EC" id="1.3.1.98" evidence="16"/>
<evidence type="ECO:0000256" key="2">
    <source>
        <dbReference type="ARBA" id="ARBA00003921"/>
    </source>
</evidence>
<keyword evidence="14 16" id="KW-0961">Cell wall biogenesis/degradation</keyword>
<organism evidence="18 19">
    <name type="scientific">Candidatus Yanofskybacteria bacterium RIFCSPLOWO2_01_FULL_49_25</name>
    <dbReference type="NCBI Taxonomy" id="1802701"/>
    <lineage>
        <taxon>Bacteria</taxon>
        <taxon>Candidatus Yanofskyibacteriota</taxon>
    </lineage>
</organism>
<protein>
    <recommendedName>
        <fullName evidence="16">UDP-N-acetylenolpyruvoylglucosamine reductase</fullName>
        <ecNumber evidence="16">1.3.1.98</ecNumber>
    </recommendedName>
    <alternativeName>
        <fullName evidence="16">UDP-N-acetylmuramate dehydrogenase</fullName>
    </alternativeName>
</protein>
<keyword evidence="6 16" id="KW-0132">Cell division</keyword>
<evidence type="ECO:0000313" key="19">
    <source>
        <dbReference type="Proteomes" id="UP000179047"/>
    </source>
</evidence>
<gene>
    <name evidence="16" type="primary">murB</name>
    <name evidence="18" type="ORF">A3A33_03310</name>
</gene>
<dbReference type="InterPro" id="IPR016166">
    <property type="entry name" value="FAD-bd_PCMH"/>
</dbReference>
<evidence type="ECO:0000256" key="10">
    <source>
        <dbReference type="ARBA" id="ARBA00022960"/>
    </source>
</evidence>
<evidence type="ECO:0000259" key="17">
    <source>
        <dbReference type="PROSITE" id="PS51387"/>
    </source>
</evidence>
<dbReference type="UniPathway" id="UPA00219"/>
<accession>A0A1F8GTM5</accession>
<dbReference type="InterPro" id="IPR006094">
    <property type="entry name" value="Oxid_FAD_bind_N"/>
</dbReference>
<dbReference type="NCBIfam" id="TIGR00179">
    <property type="entry name" value="murB"/>
    <property type="match status" value="1"/>
</dbReference>
<dbReference type="GO" id="GO:0051301">
    <property type="term" value="P:cell division"/>
    <property type="evidence" value="ECO:0007669"/>
    <property type="project" value="UniProtKB-KW"/>
</dbReference>
<dbReference type="GO" id="GO:0008762">
    <property type="term" value="F:UDP-N-acetylmuramate dehydrogenase activity"/>
    <property type="evidence" value="ECO:0007669"/>
    <property type="project" value="UniProtKB-UniRule"/>
</dbReference>
<comment type="pathway">
    <text evidence="4 16">Cell wall biogenesis; peptidoglycan biosynthesis.</text>
</comment>
<comment type="similarity">
    <text evidence="16">Belongs to the MurB family.</text>
</comment>
<evidence type="ECO:0000256" key="6">
    <source>
        <dbReference type="ARBA" id="ARBA00022618"/>
    </source>
</evidence>
<keyword evidence="10 16" id="KW-0133">Cell shape</keyword>
<evidence type="ECO:0000256" key="13">
    <source>
        <dbReference type="ARBA" id="ARBA00023306"/>
    </source>
</evidence>
<comment type="function">
    <text evidence="2 16">Cell wall formation.</text>
</comment>
<dbReference type="InterPro" id="IPR003170">
    <property type="entry name" value="MurB"/>
</dbReference>
<evidence type="ECO:0000313" key="18">
    <source>
        <dbReference type="EMBL" id="OGN28782.1"/>
    </source>
</evidence>
<dbReference type="Gene3D" id="3.90.78.10">
    <property type="entry name" value="UDP-N-acetylenolpyruvoylglucosamine reductase, C-terminal domain"/>
    <property type="match status" value="1"/>
</dbReference>
<dbReference type="GO" id="GO:0009252">
    <property type="term" value="P:peptidoglycan biosynthetic process"/>
    <property type="evidence" value="ECO:0007669"/>
    <property type="project" value="UniProtKB-UniRule"/>
</dbReference>
<dbReference type="SUPFAM" id="SSF56176">
    <property type="entry name" value="FAD-binding/transporter-associated domain-like"/>
    <property type="match status" value="1"/>
</dbReference>
<evidence type="ECO:0000256" key="1">
    <source>
        <dbReference type="ARBA" id="ARBA00001974"/>
    </source>
</evidence>
<reference evidence="18 19" key="1">
    <citation type="journal article" date="2016" name="Nat. Commun.">
        <title>Thousands of microbial genomes shed light on interconnected biogeochemical processes in an aquifer system.</title>
        <authorList>
            <person name="Anantharaman K."/>
            <person name="Brown C.T."/>
            <person name="Hug L.A."/>
            <person name="Sharon I."/>
            <person name="Castelle C.J."/>
            <person name="Probst A.J."/>
            <person name="Thomas B.C."/>
            <person name="Singh A."/>
            <person name="Wilkins M.J."/>
            <person name="Karaoz U."/>
            <person name="Brodie E.L."/>
            <person name="Williams K.H."/>
            <person name="Hubbard S.S."/>
            <person name="Banfield J.F."/>
        </authorList>
    </citation>
    <scope>NUCLEOTIDE SEQUENCE [LARGE SCALE GENOMIC DNA]</scope>
</reference>
<keyword evidence="12 16" id="KW-0560">Oxidoreductase</keyword>
<keyword evidence="8 16" id="KW-0274">FAD</keyword>
<dbReference type="Gene3D" id="3.30.465.10">
    <property type="match status" value="1"/>
</dbReference>
<feature type="domain" description="FAD-binding PCMH-type" evidence="17">
    <location>
        <begin position="17"/>
        <end position="190"/>
    </location>
</feature>
<dbReference type="GO" id="GO:0071949">
    <property type="term" value="F:FAD binding"/>
    <property type="evidence" value="ECO:0007669"/>
    <property type="project" value="InterPro"/>
</dbReference>
<dbReference type="InterPro" id="IPR036318">
    <property type="entry name" value="FAD-bd_PCMH-like_sf"/>
</dbReference>
<keyword evidence="5 16" id="KW-0963">Cytoplasm</keyword>
<dbReference type="InterPro" id="IPR016167">
    <property type="entry name" value="FAD-bd_PCMH_sub1"/>
</dbReference>
<evidence type="ECO:0000256" key="12">
    <source>
        <dbReference type="ARBA" id="ARBA00023002"/>
    </source>
</evidence>
<dbReference type="GO" id="GO:0071555">
    <property type="term" value="P:cell wall organization"/>
    <property type="evidence" value="ECO:0007669"/>
    <property type="project" value="UniProtKB-KW"/>
</dbReference>
<dbReference type="HAMAP" id="MF_00037">
    <property type="entry name" value="MurB"/>
    <property type="match status" value="1"/>
</dbReference>
<keyword evidence="7 16" id="KW-0285">Flavoprotein</keyword>
<feature type="active site" evidence="16">
    <location>
        <position position="166"/>
    </location>
</feature>
<evidence type="ECO:0000256" key="14">
    <source>
        <dbReference type="ARBA" id="ARBA00023316"/>
    </source>
</evidence>
<evidence type="ECO:0000256" key="11">
    <source>
        <dbReference type="ARBA" id="ARBA00022984"/>
    </source>
</evidence>
<feature type="active site" description="Proton donor" evidence="16">
    <location>
        <position position="240"/>
    </location>
</feature>
<evidence type="ECO:0000256" key="8">
    <source>
        <dbReference type="ARBA" id="ARBA00022827"/>
    </source>
</evidence>
<dbReference type="GO" id="GO:0008360">
    <property type="term" value="P:regulation of cell shape"/>
    <property type="evidence" value="ECO:0007669"/>
    <property type="project" value="UniProtKB-KW"/>
</dbReference>
<dbReference type="EMBL" id="MGKP01000012">
    <property type="protein sequence ID" value="OGN28782.1"/>
    <property type="molecule type" value="Genomic_DNA"/>
</dbReference>
<comment type="catalytic activity">
    <reaction evidence="15 16">
        <text>UDP-N-acetyl-alpha-D-muramate + NADP(+) = UDP-N-acetyl-3-O-(1-carboxyvinyl)-alpha-D-glucosamine + NADPH + H(+)</text>
        <dbReference type="Rhea" id="RHEA:12248"/>
        <dbReference type="ChEBI" id="CHEBI:15378"/>
        <dbReference type="ChEBI" id="CHEBI:57783"/>
        <dbReference type="ChEBI" id="CHEBI:58349"/>
        <dbReference type="ChEBI" id="CHEBI:68483"/>
        <dbReference type="ChEBI" id="CHEBI:70757"/>
        <dbReference type="EC" id="1.3.1.98"/>
    </reaction>
</comment>
<dbReference type="Pfam" id="PF01565">
    <property type="entry name" value="FAD_binding_4"/>
    <property type="match status" value="1"/>
</dbReference>